<feature type="transmembrane region" description="Helical" evidence="1">
    <location>
        <begin position="43"/>
        <end position="66"/>
    </location>
</feature>
<dbReference type="EMBL" id="BSUM01000001">
    <property type="protein sequence ID" value="GMA30748.1"/>
    <property type="molecule type" value="Genomic_DNA"/>
</dbReference>
<reference evidence="2" key="1">
    <citation type="journal article" date="2014" name="Int. J. Syst. Evol. Microbiol.">
        <title>Complete genome sequence of Corynebacterium casei LMG S-19264T (=DSM 44701T), isolated from a smear-ripened cheese.</title>
        <authorList>
            <consortium name="US DOE Joint Genome Institute (JGI-PGF)"/>
            <person name="Walter F."/>
            <person name="Albersmeier A."/>
            <person name="Kalinowski J."/>
            <person name="Ruckert C."/>
        </authorList>
    </citation>
    <scope>NUCLEOTIDE SEQUENCE</scope>
    <source>
        <strain evidence="2">NBRC 112290</strain>
    </source>
</reference>
<feature type="transmembrane region" description="Helical" evidence="1">
    <location>
        <begin position="78"/>
        <end position="102"/>
    </location>
</feature>
<evidence type="ECO:0000313" key="2">
    <source>
        <dbReference type="EMBL" id="GMA30748.1"/>
    </source>
</evidence>
<dbReference type="RefSeq" id="WP_284249495.1">
    <property type="nucleotide sequence ID" value="NZ_BSUM01000001.1"/>
</dbReference>
<accession>A0AA37XDA9</accession>
<dbReference type="InterPro" id="IPR009793">
    <property type="entry name" value="DUF1361"/>
</dbReference>
<organism evidence="2 3">
    <name type="scientific">Litorihabitans aurantiacus</name>
    <dbReference type="NCBI Taxonomy" id="1930061"/>
    <lineage>
        <taxon>Bacteria</taxon>
        <taxon>Bacillati</taxon>
        <taxon>Actinomycetota</taxon>
        <taxon>Actinomycetes</taxon>
        <taxon>Micrococcales</taxon>
        <taxon>Beutenbergiaceae</taxon>
        <taxon>Litorihabitans</taxon>
    </lineage>
</organism>
<name>A0AA37XDA9_9MICO</name>
<dbReference type="Pfam" id="PF07099">
    <property type="entry name" value="DUF1361"/>
    <property type="match status" value="1"/>
</dbReference>
<protein>
    <submittedName>
        <fullName evidence="2">Uncharacterized protein</fullName>
    </submittedName>
</protein>
<keyword evidence="1" id="KW-0472">Membrane</keyword>
<proteinExistence type="predicted"/>
<dbReference type="AlphaFoldDB" id="A0AA37XDA9"/>
<keyword evidence="1" id="KW-1133">Transmembrane helix</keyword>
<evidence type="ECO:0000313" key="3">
    <source>
        <dbReference type="Proteomes" id="UP001157161"/>
    </source>
</evidence>
<evidence type="ECO:0000256" key="1">
    <source>
        <dbReference type="SAM" id="Phobius"/>
    </source>
</evidence>
<feature type="transmembrane region" description="Helical" evidence="1">
    <location>
        <begin position="6"/>
        <end position="31"/>
    </location>
</feature>
<dbReference type="Proteomes" id="UP001157161">
    <property type="component" value="Unassembled WGS sequence"/>
</dbReference>
<keyword evidence="3" id="KW-1185">Reference proteome</keyword>
<comment type="caution">
    <text evidence="2">The sequence shown here is derived from an EMBL/GenBank/DDBJ whole genome shotgun (WGS) entry which is preliminary data.</text>
</comment>
<gene>
    <name evidence="2" type="ORF">GCM10025875_07400</name>
</gene>
<keyword evidence="1" id="KW-0812">Transmembrane</keyword>
<reference evidence="2" key="2">
    <citation type="submission" date="2023-02" db="EMBL/GenBank/DDBJ databases">
        <authorList>
            <person name="Sun Q."/>
            <person name="Mori K."/>
        </authorList>
    </citation>
    <scope>NUCLEOTIDE SEQUENCE</scope>
    <source>
        <strain evidence="2">NBRC 112290</strain>
    </source>
</reference>
<sequence>MIVATLPAIAIGALCVLGVNLYAAAMIVLRAVRYRTPLYRPMLLNIVLSIVPIVLAVAGFVVVLVAQASFFGDPRFGWIGPTSFALAAAMFLAFFPNSAYLITELNFSHRKEGTACRCGSTSS</sequence>